<dbReference type="SUPFAM" id="SSF57802">
    <property type="entry name" value="Rubredoxin-like"/>
    <property type="match status" value="1"/>
</dbReference>
<proteinExistence type="predicted"/>
<name>A0A6J7X154_9CAUD</name>
<dbReference type="InterPro" id="IPR013429">
    <property type="entry name" value="Regulatory_FmdB_Zinc_ribbon"/>
</dbReference>
<protein>
    <submittedName>
        <fullName evidence="2">CxxC_CxxC_SSSS, putative regulatory protein, FmdB family</fullName>
    </submittedName>
</protein>
<organism evidence="2">
    <name type="scientific">uncultured Caudovirales phage</name>
    <dbReference type="NCBI Taxonomy" id="2100421"/>
    <lineage>
        <taxon>Viruses</taxon>
        <taxon>Duplodnaviria</taxon>
        <taxon>Heunggongvirae</taxon>
        <taxon>Uroviricota</taxon>
        <taxon>Caudoviricetes</taxon>
        <taxon>Peduoviridae</taxon>
        <taxon>Maltschvirus</taxon>
        <taxon>Maltschvirus maltsch</taxon>
    </lineage>
</organism>
<feature type="domain" description="Putative regulatory protein FmdB zinc ribbon" evidence="1">
    <location>
        <begin position="4"/>
        <end position="40"/>
    </location>
</feature>
<dbReference type="EMBL" id="LR798315">
    <property type="protein sequence ID" value="CAB5222815.1"/>
    <property type="molecule type" value="Genomic_DNA"/>
</dbReference>
<evidence type="ECO:0000259" key="1">
    <source>
        <dbReference type="SMART" id="SM00834"/>
    </source>
</evidence>
<dbReference type="SMART" id="SM00834">
    <property type="entry name" value="CxxC_CXXC_SSSS"/>
    <property type="match status" value="1"/>
</dbReference>
<accession>A0A6J7X154</accession>
<gene>
    <name evidence="2" type="ORF">UFOVP369_34</name>
</gene>
<sequence length="77" mass="8793">MKKLFEFHCSTCDHHFEELTEYTQTFTCPKCNSNADKIISTPRVKLEGWSGSFPGAAAAWDKKRKQQLAKEQKQNAA</sequence>
<dbReference type="NCBIfam" id="TIGR02605">
    <property type="entry name" value="CxxC_CxxC_SSSS"/>
    <property type="match status" value="1"/>
</dbReference>
<reference evidence="2" key="1">
    <citation type="submission" date="2020-05" db="EMBL/GenBank/DDBJ databases">
        <authorList>
            <person name="Chiriac C."/>
            <person name="Salcher M."/>
            <person name="Ghai R."/>
            <person name="Kavagutti S V."/>
        </authorList>
    </citation>
    <scope>NUCLEOTIDE SEQUENCE</scope>
</reference>
<evidence type="ECO:0000313" key="2">
    <source>
        <dbReference type="EMBL" id="CAB5222815.1"/>
    </source>
</evidence>